<feature type="transmembrane region" description="Helical" evidence="6">
    <location>
        <begin position="400"/>
        <end position="418"/>
    </location>
</feature>
<feature type="transmembrane region" description="Helical" evidence="6">
    <location>
        <begin position="128"/>
        <end position="150"/>
    </location>
</feature>
<comment type="subcellular location">
    <subcellularLocation>
        <location evidence="1">Cell membrane</location>
        <topology evidence="1">Multi-pass membrane protein</topology>
    </subcellularLocation>
</comment>
<evidence type="ECO:0000313" key="7">
    <source>
        <dbReference type="EMBL" id="MBA9075499.1"/>
    </source>
</evidence>
<dbReference type="EMBL" id="JACJIQ010000001">
    <property type="protein sequence ID" value="MBA9075499.1"/>
    <property type="molecule type" value="Genomic_DNA"/>
</dbReference>
<keyword evidence="2" id="KW-1003">Cell membrane</keyword>
<evidence type="ECO:0000256" key="6">
    <source>
        <dbReference type="SAM" id="Phobius"/>
    </source>
</evidence>
<dbReference type="Proteomes" id="UP000563094">
    <property type="component" value="Unassembled WGS sequence"/>
</dbReference>
<evidence type="ECO:0000256" key="1">
    <source>
        <dbReference type="ARBA" id="ARBA00004651"/>
    </source>
</evidence>
<protein>
    <submittedName>
        <fullName evidence="7">PST family polysaccharide transporter</fullName>
    </submittedName>
</protein>
<gene>
    <name evidence="7" type="ORF">FHS90_000196</name>
</gene>
<evidence type="ECO:0000256" key="5">
    <source>
        <dbReference type="ARBA" id="ARBA00023136"/>
    </source>
</evidence>
<evidence type="ECO:0000256" key="3">
    <source>
        <dbReference type="ARBA" id="ARBA00022692"/>
    </source>
</evidence>
<feature type="transmembrane region" description="Helical" evidence="6">
    <location>
        <begin position="304"/>
        <end position="323"/>
    </location>
</feature>
<dbReference type="GO" id="GO:0005886">
    <property type="term" value="C:plasma membrane"/>
    <property type="evidence" value="ECO:0007669"/>
    <property type="project" value="UniProtKB-SubCell"/>
</dbReference>
<comment type="caution">
    <text evidence="7">The sequence shown here is derived from an EMBL/GenBank/DDBJ whole genome shotgun (WGS) entry which is preliminary data.</text>
</comment>
<evidence type="ECO:0000256" key="2">
    <source>
        <dbReference type="ARBA" id="ARBA00022475"/>
    </source>
</evidence>
<feature type="transmembrane region" description="Helical" evidence="6">
    <location>
        <begin position="86"/>
        <end position="108"/>
    </location>
</feature>
<reference evidence="7 8" key="1">
    <citation type="submission" date="2020-08" db="EMBL/GenBank/DDBJ databases">
        <title>Genomic Encyclopedia of Type Strains, Phase IV (KMG-IV): sequencing the most valuable type-strain genomes for metagenomic binning, comparative biology and taxonomic classification.</title>
        <authorList>
            <person name="Goeker M."/>
        </authorList>
    </citation>
    <scope>NUCLEOTIDE SEQUENCE [LARGE SCALE GENOMIC DNA]</scope>
    <source>
        <strain evidence="7 8">DSM 29854</strain>
    </source>
</reference>
<dbReference type="InterPro" id="IPR050833">
    <property type="entry name" value="Poly_Biosynth_Transport"/>
</dbReference>
<feature type="transmembrane region" description="Helical" evidence="6">
    <location>
        <begin position="371"/>
        <end position="394"/>
    </location>
</feature>
<feature type="transmembrane region" description="Helical" evidence="6">
    <location>
        <begin position="183"/>
        <end position="205"/>
    </location>
</feature>
<name>A0A839GFQ3_9BACT</name>
<feature type="transmembrane region" description="Helical" evidence="6">
    <location>
        <begin position="343"/>
        <end position="364"/>
    </location>
</feature>
<keyword evidence="4 6" id="KW-1133">Transmembrane helix</keyword>
<dbReference type="PANTHER" id="PTHR30250:SF30">
    <property type="entry name" value="LIPID III FLIPPASE"/>
    <property type="match status" value="1"/>
</dbReference>
<feature type="transmembrane region" description="Helical" evidence="6">
    <location>
        <begin position="157"/>
        <end position="177"/>
    </location>
</feature>
<sequence>MARKQHIQQFLKGSLWSGLSTVARAGSSLVVNKLFAIYYGPSGITLLSHFQGLIAILTTLPNSGVNVGLIRHLAQEDVGRPRYQSFFWTGLWLSLLSFVAVLATVLGFPDFFLNRFNLDALLQGSGWYPLLLVGLFLLLLLYLFGLSVLLARQFLRLYVGLVLLVSTATVAIIWMAVGELPLPAVLCLFLAGQAVGGLAAAAMVFQKRLVPAWQVKPEKETLRELGKFILMGVSTLVGAKFSDFLVREIAMHRFSLHDTGLWQTVVKVSDNYTLAYTSILGMVYYPKIAALLPREEELKKYVRTIFFTLAPLLAAGLLLVYLLRRFLLVLLFNEDFLPAQDLFNYQLLGDLFKMVAWMLSYVVAVRAQVRLYIGVQLVSPLVYFLLVLTLIPLLGIEGLTVAYAIDWALFLLFHLYLFRSYFFSK</sequence>
<dbReference type="AlphaFoldDB" id="A0A839GFQ3"/>
<keyword evidence="3 6" id="KW-0812">Transmembrane</keyword>
<accession>A0A839GFQ3</accession>
<proteinExistence type="predicted"/>
<organism evidence="7 8">
    <name type="scientific">Rufibacter quisquiliarum</name>
    <dbReference type="NCBI Taxonomy" id="1549639"/>
    <lineage>
        <taxon>Bacteria</taxon>
        <taxon>Pseudomonadati</taxon>
        <taxon>Bacteroidota</taxon>
        <taxon>Cytophagia</taxon>
        <taxon>Cytophagales</taxon>
        <taxon>Hymenobacteraceae</taxon>
        <taxon>Rufibacter</taxon>
    </lineage>
</organism>
<keyword evidence="5 6" id="KW-0472">Membrane</keyword>
<dbReference type="PANTHER" id="PTHR30250">
    <property type="entry name" value="PST FAMILY PREDICTED COLANIC ACID TRANSPORTER"/>
    <property type="match status" value="1"/>
</dbReference>
<evidence type="ECO:0000313" key="8">
    <source>
        <dbReference type="Proteomes" id="UP000563094"/>
    </source>
</evidence>
<dbReference type="RefSeq" id="WP_182511229.1">
    <property type="nucleotide sequence ID" value="NZ_JACJIQ010000001.1"/>
</dbReference>
<keyword evidence="8" id="KW-1185">Reference proteome</keyword>
<evidence type="ECO:0000256" key="4">
    <source>
        <dbReference type="ARBA" id="ARBA00022989"/>
    </source>
</evidence>